<keyword evidence="1" id="KW-0805">Transcription regulation</keyword>
<evidence type="ECO:0000313" key="6">
    <source>
        <dbReference type="EMBL" id="NKE45473.1"/>
    </source>
</evidence>
<dbReference type="InterPro" id="IPR029016">
    <property type="entry name" value="GAF-like_dom_sf"/>
</dbReference>
<keyword evidence="3" id="KW-0804">Transcription</keyword>
<dbReference type="Pfam" id="PF01614">
    <property type="entry name" value="IclR_C"/>
    <property type="match status" value="1"/>
</dbReference>
<evidence type="ECO:0000256" key="2">
    <source>
        <dbReference type="ARBA" id="ARBA00023125"/>
    </source>
</evidence>
<keyword evidence="2" id="KW-0238">DNA-binding</keyword>
<dbReference type="PANTHER" id="PTHR30136:SF35">
    <property type="entry name" value="HTH-TYPE TRANSCRIPTIONAL REGULATOR RV1719"/>
    <property type="match status" value="1"/>
</dbReference>
<sequence>MTTVLDRSLRLLEALARAPEGLPLAMLADRLAIPRSAAHRLLTELSRQGYVRQGHDGGPYALTLKLAGLGLTFLAQSGIPDIAQPVLDRLATASGELVRLGVVRDERLVWVAKAQGARAGLRYDPDNGAEAHLASTANGQAWLATLEEDAALALVAAQGFGDAAQLGPQAPRDLPALLARLQAARLRGFACVTESSAPGTAAMAAVVRAPQGQAIGVVSIAGPAFRLDAARMEALAPALLAAAAELAEASAASPLLRAVP</sequence>
<feature type="domain" description="HTH iclR-type" evidence="4">
    <location>
        <begin position="2"/>
        <end position="64"/>
    </location>
</feature>
<comment type="caution">
    <text evidence="6">The sequence shown here is derived from an EMBL/GenBank/DDBJ whole genome shotgun (WGS) entry which is preliminary data.</text>
</comment>
<dbReference type="Gene3D" id="1.10.10.10">
    <property type="entry name" value="Winged helix-like DNA-binding domain superfamily/Winged helix DNA-binding domain"/>
    <property type="match status" value="1"/>
</dbReference>
<dbReference type="EMBL" id="JAAVTX010000003">
    <property type="protein sequence ID" value="NKE45473.1"/>
    <property type="molecule type" value="Genomic_DNA"/>
</dbReference>
<keyword evidence="7" id="KW-1185">Reference proteome</keyword>
<gene>
    <name evidence="6" type="ORF">HB662_11855</name>
</gene>
<evidence type="ECO:0000313" key="7">
    <source>
        <dbReference type="Proteomes" id="UP000765160"/>
    </source>
</evidence>
<name>A0ABX1EZC8_9PROT</name>
<dbReference type="InterPro" id="IPR036390">
    <property type="entry name" value="WH_DNA-bd_sf"/>
</dbReference>
<dbReference type="SUPFAM" id="SSF46785">
    <property type="entry name" value="Winged helix' DNA-binding domain"/>
    <property type="match status" value="1"/>
</dbReference>
<dbReference type="InterPro" id="IPR014757">
    <property type="entry name" value="Tscrpt_reg_IclR_C"/>
</dbReference>
<proteinExistence type="predicted"/>
<evidence type="ECO:0000256" key="1">
    <source>
        <dbReference type="ARBA" id="ARBA00023015"/>
    </source>
</evidence>
<dbReference type="Pfam" id="PF09339">
    <property type="entry name" value="HTH_IclR"/>
    <property type="match status" value="1"/>
</dbReference>
<reference evidence="6 7" key="1">
    <citation type="submission" date="2020-03" db="EMBL/GenBank/DDBJ databases">
        <title>Roseomonas selenitidurans sp. nov. isolated from soil.</title>
        <authorList>
            <person name="Liu H."/>
        </authorList>
    </citation>
    <scope>NUCLEOTIDE SEQUENCE [LARGE SCALE GENOMIC DNA]</scope>
    <source>
        <strain evidence="6 7">JCM 15073</strain>
    </source>
</reference>
<dbReference type="SUPFAM" id="SSF55781">
    <property type="entry name" value="GAF domain-like"/>
    <property type="match status" value="1"/>
</dbReference>
<dbReference type="Proteomes" id="UP000765160">
    <property type="component" value="Unassembled WGS sequence"/>
</dbReference>
<dbReference type="InterPro" id="IPR050707">
    <property type="entry name" value="HTH_MetabolicPath_Reg"/>
</dbReference>
<evidence type="ECO:0000259" key="4">
    <source>
        <dbReference type="PROSITE" id="PS51077"/>
    </source>
</evidence>
<dbReference type="RefSeq" id="WP_168049910.1">
    <property type="nucleotide sequence ID" value="NZ_JAATJR010000003.1"/>
</dbReference>
<dbReference type="InterPro" id="IPR005471">
    <property type="entry name" value="Tscrpt_reg_IclR_N"/>
</dbReference>
<organism evidence="6 7">
    <name type="scientific">Falsiroseomonas frigidaquae</name>
    <dbReference type="NCBI Taxonomy" id="487318"/>
    <lineage>
        <taxon>Bacteria</taxon>
        <taxon>Pseudomonadati</taxon>
        <taxon>Pseudomonadota</taxon>
        <taxon>Alphaproteobacteria</taxon>
        <taxon>Acetobacterales</taxon>
        <taxon>Roseomonadaceae</taxon>
        <taxon>Falsiroseomonas</taxon>
    </lineage>
</organism>
<dbReference type="SMART" id="SM00346">
    <property type="entry name" value="HTH_ICLR"/>
    <property type="match status" value="1"/>
</dbReference>
<evidence type="ECO:0000256" key="3">
    <source>
        <dbReference type="ARBA" id="ARBA00023163"/>
    </source>
</evidence>
<dbReference type="PROSITE" id="PS51077">
    <property type="entry name" value="HTH_ICLR"/>
    <property type="match status" value="1"/>
</dbReference>
<protein>
    <submittedName>
        <fullName evidence="6">IclR family transcriptional regulator</fullName>
    </submittedName>
</protein>
<evidence type="ECO:0000259" key="5">
    <source>
        <dbReference type="PROSITE" id="PS51078"/>
    </source>
</evidence>
<dbReference type="InterPro" id="IPR036388">
    <property type="entry name" value="WH-like_DNA-bd_sf"/>
</dbReference>
<dbReference type="PANTHER" id="PTHR30136">
    <property type="entry name" value="HELIX-TURN-HELIX TRANSCRIPTIONAL REGULATOR, ICLR FAMILY"/>
    <property type="match status" value="1"/>
</dbReference>
<dbReference type="Gene3D" id="3.30.450.40">
    <property type="match status" value="1"/>
</dbReference>
<feature type="domain" description="IclR-ED" evidence="5">
    <location>
        <begin position="65"/>
        <end position="252"/>
    </location>
</feature>
<accession>A0ABX1EZC8</accession>
<dbReference type="PROSITE" id="PS51078">
    <property type="entry name" value="ICLR_ED"/>
    <property type="match status" value="1"/>
</dbReference>